<dbReference type="AlphaFoldDB" id="A0A0P1AY89"/>
<evidence type="ECO:0000313" key="2">
    <source>
        <dbReference type="Proteomes" id="UP000054928"/>
    </source>
</evidence>
<dbReference type="RefSeq" id="XP_024582904.1">
    <property type="nucleotide sequence ID" value="XM_024717402.1"/>
</dbReference>
<accession>A0A0P1AY89</accession>
<keyword evidence="2" id="KW-1185">Reference proteome</keyword>
<reference evidence="2" key="1">
    <citation type="submission" date="2014-09" db="EMBL/GenBank/DDBJ databases">
        <authorList>
            <person name="Sharma Rahul"/>
            <person name="Thines Marco"/>
        </authorList>
    </citation>
    <scope>NUCLEOTIDE SEQUENCE [LARGE SCALE GENOMIC DNA]</scope>
</reference>
<dbReference type="Proteomes" id="UP000054928">
    <property type="component" value="Unassembled WGS sequence"/>
</dbReference>
<evidence type="ECO:0000313" key="1">
    <source>
        <dbReference type="EMBL" id="CEG46535.1"/>
    </source>
</evidence>
<protein>
    <submittedName>
        <fullName evidence="1">Uncharacterized protein</fullName>
    </submittedName>
</protein>
<dbReference type="GeneID" id="36397990"/>
<organism evidence="1 2">
    <name type="scientific">Plasmopara halstedii</name>
    <name type="common">Downy mildew of sunflower</name>
    <dbReference type="NCBI Taxonomy" id="4781"/>
    <lineage>
        <taxon>Eukaryota</taxon>
        <taxon>Sar</taxon>
        <taxon>Stramenopiles</taxon>
        <taxon>Oomycota</taxon>
        <taxon>Peronosporomycetes</taxon>
        <taxon>Peronosporales</taxon>
        <taxon>Peronosporaceae</taxon>
        <taxon>Plasmopara</taxon>
    </lineage>
</organism>
<dbReference type="EMBL" id="CCYD01002047">
    <property type="protein sequence ID" value="CEG46535.1"/>
    <property type="molecule type" value="Genomic_DNA"/>
</dbReference>
<sequence>MDRNIKREPYLTTCIMRNALLCIVYIAKYESIGTDEVEWMLYWKAISSALRDIYNCLA</sequence>
<name>A0A0P1AY89_PLAHL</name>
<proteinExistence type="predicted"/>